<keyword evidence="2" id="KW-0812">Transmembrane</keyword>
<dbReference type="OrthoDB" id="5431149at2759"/>
<evidence type="ECO:0000313" key="3">
    <source>
        <dbReference type="EMBL" id="QPH02047.1"/>
    </source>
</evidence>
<organism evidence="3 4">
    <name type="scientific">Epichloe festucae (strain Fl1)</name>
    <dbReference type="NCBI Taxonomy" id="877507"/>
    <lineage>
        <taxon>Eukaryota</taxon>
        <taxon>Fungi</taxon>
        <taxon>Dikarya</taxon>
        <taxon>Ascomycota</taxon>
        <taxon>Pezizomycotina</taxon>
        <taxon>Sordariomycetes</taxon>
        <taxon>Hypocreomycetidae</taxon>
        <taxon>Hypocreales</taxon>
        <taxon>Clavicipitaceae</taxon>
        <taxon>Epichloe</taxon>
    </lineage>
</organism>
<feature type="region of interest" description="Disordered" evidence="1">
    <location>
        <begin position="240"/>
        <end position="275"/>
    </location>
</feature>
<feature type="transmembrane region" description="Helical" evidence="2">
    <location>
        <begin position="21"/>
        <end position="43"/>
    </location>
</feature>
<dbReference type="AlphaFoldDB" id="A0A7S9KTB4"/>
<keyword evidence="2" id="KW-0472">Membrane</keyword>
<evidence type="ECO:0000313" key="4">
    <source>
        <dbReference type="Proteomes" id="UP000594364"/>
    </source>
</evidence>
<evidence type="ECO:0000256" key="2">
    <source>
        <dbReference type="SAM" id="Phobius"/>
    </source>
</evidence>
<dbReference type="Proteomes" id="UP000594364">
    <property type="component" value="Chromosome 3"/>
</dbReference>
<feature type="compositionally biased region" description="Polar residues" evidence="1">
    <location>
        <begin position="265"/>
        <end position="275"/>
    </location>
</feature>
<feature type="compositionally biased region" description="Basic and acidic residues" evidence="1">
    <location>
        <begin position="245"/>
        <end position="255"/>
    </location>
</feature>
<feature type="transmembrane region" description="Helical" evidence="2">
    <location>
        <begin position="97"/>
        <end position="118"/>
    </location>
</feature>
<protein>
    <recommendedName>
        <fullName evidence="5">Transmembrane protein</fullName>
    </recommendedName>
</protein>
<reference evidence="3 4" key="1">
    <citation type="journal article" date="2018" name="PLoS Genet.">
        <title>Repeat elements organise 3D genome structure and mediate transcription in the filamentous fungus Epichloe festucae.</title>
        <authorList>
            <person name="Winter D.J."/>
            <person name="Ganley A.R.D."/>
            <person name="Young C.A."/>
            <person name="Liachko I."/>
            <person name="Schardl C.L."/>
            <person name="Dupont P.Y."/>
            <person name="Berry D."/>
            <person name="Ram A."/>
            <person name="Scott B."/>
            <person name="Cox M.P."/>
        </authorList>
    </citation>
    <scope>NUCLEOTIDE SEQUENCE [LARGE SCALE GENOMIC DNA]</scope>
    <source>
        <strain evidence="3 4">Fl1</strain>
    </source>
</reference>
<feature type="region of interest" description="Disordered" evidence="1">
    <location>
        <begin position="362"/>
        <end position="386"/>
    </location>
</feature>
<evidence type="ECO:0000256" key="1">
    <source>
        <dbReference type="SAM" id="MobiDB-lite"/>
    </source>
</evidence>
<feature type="transmembrane region" description="Helical" evidence="2">
    <location>
        <begin position="138"/>
        <end position="161"/>
    </location>
</feature>
<feature type="region of interest" description="Disordered" evidence="1">
    <location>
        <begin position="404"/>
        <end position="484"/>
    </location>
</feature>
<proteinExistence type="predicted"/>
<sequence length="484" mass="52118">MHVQSAAGASKARSNPAMARAGLLIAAGALAVLATTTTIGLEIASCVNAADKSSLIGACGVAATVESLALIMLGALGTIQLVQNRIPSSWSRSRLSFVVQLFVCIAAAATSVVALAVLQLSTSDQYNDTLIDMRRNLLIGLAIALAVAAIFQVAFVCIYFLTHRDPTPESSLSSSFNAGEDQRNMHVKGIRYSRTAPVIMEQEMETVMKGQDTSVVMRQTTNMSPIGFLRASVTQAIRPTHSKTKLLESEQRRPISLESVPPRTSAETSFDSWDTSSVDAHNRQVVIEMSSSTTLKKALETIPASPSGTLTSTRPATPLGLDCLDPPQVLRRIESYSSSLHSQHEVNRLSPDSSVNELHIHPLFRSDSPTPPPAATPGTSVLAAPNAGQVISRRGSLQSLKRLRSGSLPVGRRPLTHQASLDNLKRTRTRDDGEVTHRDASMRSERKVSPPVPEYQLSPTMKASLESFKEHRNKQDTGDAETKQ</sequence>
<feature type="compositionally biased region" description="Basic and acidic residues" evidence="1">
    <location>
        <begin position="467"/>
        <end position="484"/>
    </location>
</feature>
<keyword evidence="4" id="KW-1185">Reference proteome</keyword>
<feature type="compositionally biased region" description="Basic and acidic residues" evidence="1">
    <location>
        <begin position="423"/>
        <end position="448"/>
    </location>
</feature>
<dbReference type="EMBL" id="CP031387">
    <property type="protein sequence ID" value="QPH02047.1"/>
    <property type="molecule type" value="Genomic_DNA"/>
</dbReference>
<keyword evidence="2" id="KW-1133">Transmembrane helix</keyword>
<accession>A0A7S9KTB4</accession>
<evidence type="ECO:0008006" key="5">
    <source>
        <dbReference type="Google" id="ProtNLM"/>
    </source>
</evidence>
<feature type="transmembrane region" description="Helical" evidence="2">
    <location>
        <begin position="55"/>
        <end position="76"/>
    </location>
</feature>
<gene>
    <name evidence="3" type="ORF">C2857_006252</name>
</gene>
<name>A0A7S9KTB4_EPIFF</name>